<evidence type="ECO:0000313" key="2">
    <source>
        <dbReference type="EMBL" id="GEL73289.1"/>
    </source>
</evidence>
<accession>A0A511HLB1</accession>
<feature type="region of interest" description="Disordered" evidence="1">
    <location>
        <begin position="1"/>
        <end position="25"/>
    </location>
</feature>
<dbReference type="Proteomes" id="UP000321224">
    <property type="component" value="Unassembled WGS sequence"/>
</dbReference>
<evidence type="ECO:0000256" key="1">
    <source>
        <dbReference type="SAM" id="MobiDB-lite"/>
    </source>
</evidence>
<sequence length="116" mass="12665">MGSASNAKSAAPSTTTATKASDAAPDWRATAANLMESFIQSGYVIGINKPGIANLEKKIMGEMEAFIRDNPKQSAEELDKAAKRVTMRHLSMARTDGQREAKIKARLQELQQDRWG</sequence>
<evidence type="ECO:0000313" key="3">
    <source>
        <dbReference type="Proteomes" id="UP000321224"/>
    </source>
</evidence>
<gene>
    <name evidence="2" type="ORF">MVI01_50730</name>
</gene>
<dbReference type="AlphaFoldDB" id="A0A511HLB1"/>
<organism evidence="2 3">
    <name type="scientific">Myxococcus virescens</name>
    <dbReference type="NCBI Taxonomy" id="83456"/>
    <lineage>
        <taxon>Bacteria</taxon>
        <taxon>Pseudomonadati</taxon>
        <taxon>Myxococcota</taxon>
        <taxon>Myxococcia</taxon>
        <taxon>Myxococcales</taxon>
        <taxon>Cystobacterineae</taxon>
        <taxon>Myxococcaceae</taxon>
        <taxon>Myxococcus</taxon>
    </lineage>
</organism>
<protein>
    <submittedName>
        <fullName evidence="2">Uncharacterized protein</fullName>
    </submittedName>
</protein>
<proteinExistence type="predicted"/>
<dbReference type="EMBL" id="BJVY01000032">
    <property type="protein sequence ID" value="GEL73289.1"/>
    <property type="molecule type" value="Genomic_DNA"/>
</dbReference>
<reference evidence="2 3" key="1">
    <citation type="submission" date="2019-07" db="EMBL/GenBank/DDBJ databases">
        <title>Whole genome shotgun sequence of Myxococcus virescens NBRC 100334.</title>
        <authorList>
            <person name="Hosoyama A."/>
            <person name="Uohara A."/>
            <person name="Ohji S."/>
            <person name="Ichikawa N."/>
        </authorList>
    </citation>
    <scope>NUCLEOTIDE SEQUENCE [LARGE SCALE GENOMIC DNA]</scope>
    <source>
        <strain evidence="2 3">NBRC 100334</strain>
    </source>
</reference>
<comment type="caution">
    <text evidence="2">The sequence shown here is derived from an EMBL/GenBank/DDBJ whole genome shotgun (WGS) entry which is preliminary data.</text>
</comment>
<name>A0A511HLB1_9BACT</name>